<proteinExistence type="inferred from homology"/>
<dbReference type="GO" id="GO:0046872">
    <property type="term" value="F:metal ion binding"/>
    <property type="evidence" value="ECO:0007669"/>
    <property type="project" value="UniProtKB-KW"/>
</dbReference>
<dbReference type="Gene3D" id="3.10.20.30">
    <property type="match status" value="1"/>
</dbReference>
<dbReference type="InterPro" id="IPR036010">
    <property type="entry name" value="2Fe-2S_ferredoxin-like_sf"/>
</dbReference>
<evidence type="ECO:0000256" key="3">
    <source>
        <dbReference type="ARBA" id="ARBA00022714"/>
    </source>
</evidence>
<dbReference type="Pfam" id="PF00111">
    <property type="entry name" value="Fer2"/>
    <property type="match status" value="1"/>
</dbReference>
<evidence type="ECO:0000259" key="9">
    <source>
        <dbReference type="PROSITE" id="PS51085"/>
    </source>
</evidence>
<keyword evidence="4" id="KW-0479">Metal-binding</keyword>
<dbReference type="PROSITE" id="PS00197">
    <property type="entry name" value="2FE2S_FER_1"/>
    <property type="match status" value="1"/>
</dbReference>
<dbReference type="EMBL" id="CP032096">
    <property type="protein sequence ID" value="QBZ82547.1"/>
    <property type="molecule type" value="Genomic_DNA"/>
</dbReference>
<dbReference type="AlphaFoldDB" id="A0A4P7NXT2"/>
<sequence>MPKITVLGQGECEFDGQFSLLDALDEAGFDMPYSCRGGNCGACEVRLLSGDVEHIQDTVYETEGKDILTCSVIPLTDIEIELI</sequence>
<dbReference type="InterPro" id="IPR012675">
    <property type="entry name" value="Beta-grasp_dom_sf"/>
</dbReference>
<keyword evidence="3" id="KW-0001">2Fe-2S</keyword>
<keyword evidence="7" id="KW-0411">Iron-sulfur</keyword>
<dbReference type="PANTHER" id="PTHR43112">
    <property type="entry name" value="FERREDOXIN"/>
    <property type="match status" value="1"/>
</dbReference>
<name>A0A4P7NXT2_9GAMM</name>
<reference evidence="10 11" key="1">
    <citation type="submission" date="2018-08" db="EMBL/GenBank/DDBJ databases">
        <title>Horizontal acquisition of hydrogen conversion ability and other habitat adaptations in Hydrogenovibrio crunogenus strains.</title>
        <authorList>
            <person name="Gonnella G."/>
            <person name="Adam N."/>
            <person name="Perner M."/>
        </authorList>
    </citation>
    <scope>NUCLEOTIDE SEQUENCE [LARGE SCALE GENOMIC DNA]</scope>
    <source>
        <strain evidence="10 11">SP-41</strain>
    </source>
</reference>
<evidence type="ECO:0000256" key="7">
    <source>
        <dbReference type="ARBA" id="ARBA00023014"/>
    </source>
</evidence>
<evidence type="ECO:0000256" key="4">
    <source>
        <dbReference type="ARBA" id="ARBA00022723"/>
    </source>
</evidence>
<keyword evidence="2" id="KW-0813">Transport</keyword>
<keyword evidence="6" id="KW-0408">Iron</keyword>
<dbReference type="InterPro" id="IPR006058">
    <property type="entry name" value="2Fe2S_fd_BS"/>
</dbReference>
<keyword evidence="5" id="KW-0249">Electron transport</keyword>
<evidence type="ECO:0000256" key="6">
    <source>
        <dbReference type="ARBA" id="ARBA00023004"/>
    </source>
</evidence>
<organism evidence="10 11">
    <name type="scientific">Hydrogenovibrio crunogenus</name>
    <dbReference type="NCBI Taxonomy" id="39765"/>
    <lineage>
        <taxon>Bacteria</taxon>
        <taxon>Pseudomonadati</taxon>
        <taxon>Pseudomonadota</taxon>
        <taxon>Gammaproteobacteria</taxon>
        <taxon>Thiotrichales</taxon>
        <taxon>Piscirickettsiaceae</taxon>
        <taxon>Hydrogenovibrio</taxon>
    </lineage>
</organism>
<evidence type="ECO:0000313" key="11">
    <source>
        <dbReference type="Proteomes" id="UP000296201"/>
    </source>
</evidence>
<dbReference type="InterPro" id="IPR001041">
    <property type="entry name" value="2Fe-2S_ferredoxin-type"/>
</dbReference>
<evidence type="ECO:0000256" key="2">
    <source>
        <dbReference type="ARBA" id="ARBA00022448"/>
    </source>
</evidence>
<dbReference type="OrthoDB" id="9796486at2"/>
<feature type="domain" description="2Fe-2S ferredoxin-type" evidence="9">
    <location>
        <begin position="2"/>
        <end position="83"/>
    </location>
</feature>
<dbReference type="RefSeq" id="WP_135795250.1">
    <property type="nucleotide sequence ID" value="NZ_CP032096.1"/>
</dbReference>
<gene>
    <name evidence="10" type="ORF">GHNINEIG_00578</name>
</gene>
<protein>
    <submittedName>
        <fullName evidence="10">Sulfurase</fullName>
    </submittedName>
</protein>
<accession>A0A4P7NXT2</accession>
<evidence type="ECO:0000313" key="10">
    <source>
        <dbReference type="EMBL" id="QBZ82547.1"/>
    </source>
</evidence>
<comment type="cofactor">
    <cofactor evidence="8">
        <name>[2Fe-2S] cluster</name>
        <dbReference type="ChEBI" id="CHEBI:190135"/>
    </cofactor>
</comment>
<evidence type="ECO:0000256" key="8">
    <source>
        <dbReference type="ARBA" id="ARBA00034078"/>
    </source>
</evidence>
<dbReference type="PANTHER" id="PTHR43112:SF3">
    <property type="entry name" value="FERREDOXIN-2, CHLOROPLASTIC"/>
    <property type="match status" value="1"/>
</dbReference>
<keyword evidence="11" id="KW-1185">Reference proteome</keyword>
<dbReference type="PROSITE" id="PS51085">
    <property type="entry name" value="2FE2S_FER_2"/>
    <property type="match status" value="1"/>
</dbReference>
<dbReference type="SUPFAM" id="SSF54292">
    <property type="entry name" value="2Fe-2S ferredoxin-like"/>
    <property type="match status" value="1"/>
</dbReference>
<dbReference type="GO" id="GO:0051537">
    <property type="term" value="F:2 iron, 2 sulfur cluster binding"/>
    <property type="evidence" value="ECO:0007669"/>
    <property type="project" value="UniProtKB-KW"/>
</dbReference>
<comment type="similarity">
    <text evidence="1">Belongs to the 2Fe2S plant-type ferredoxin family.</text>
</comment>
<evidence type="ECO:0000256" key="5">
    <source>
        <dbReference type="ARBA" id="ARBA00022982"/>
    </source>
</evidence>
<dbReference type="Proteomes" id="UP000296201">
    <property type="component" value="Chromosome"/>
</dbReference>
<dbReference type="CDD" id="cd00207">
    <property type="entry name" value="fer2"/>
    <property type="match status" value="1"/>
</dbReference>
<evidence type="ECO:0000256" key="1">
    <source>
        <dbReference type="ARBA" id="ARBA00007874"/>
    </source>
</evidence>